<dbReference type="EMBL" id="JACJJC010000012">
    <property type="protein sequence ID" value="MBM6704459.1"/>
    <property type="molecule type" value="Genomic_DNA"/>
</dbReference>
<keyword evidence="2" id="KW-1185">Reference proteome</keyword>
<evidence type="ECO:0000313" key="1">
    <source>
        <dbReference type="EMBL" id="MBM6704459.1"/>
    </source>
</evidence>
<reference evidence="1 2" key="1">
    <citation type="journal article" date="2021" name="Sci. Rep.">
        <title>The distribution of antibiotic resistance genes in chicken gut microbiota commensals.</title>
        <authorList>
            <person name="Juricova H."/>
            <person name="Matiasovicova J."/>
            <person name="Kubasova T."/>
            <person name="Cejkova D."/>
            <person name="Rychlik I."/>
        </authorList>
    </citation>
    <scope>NUCLEOTIDE SEQUENCE [LARGE SCALE GENOMIC DNA]</scope>
    <source>
        <strain evidence="1 2">An829</strain>
    </source>
</reference>
<dbReference type="RefSeq" id="WP_205103309.1">
    <property type="nucleotide sequence ID" value="NZ_JACJJC010000012.1"/>
</dbReference>
<sequence length="100" mass="10960">MDIGKKKTRLTIPLAARKVRKAEADAKSFGMENAAQGVGLLRHGFSNVQEKRSPENKADCLEPVFCRGFLRRSKLGGDFLSTFSQSSGGFVKAKRPSDQT</sequence>
<accession>A0ABS2DSY0</accession>
<proteinExistence type="predicted"/>
<comment type="caution">
    <text evidence="1">The sequence shown here is derived from an EMBL/GenBank/DDBJ whole genome shotgun (WGS) entry which is preliminary data.</text>
</comment>
<dbReference type="Proteomes" id="UP000715095">
    <property type="component" value="Unassembled WGS sequence"/>
</dbReference>
<name>A0ABS2DSY0_9BURK</name>
<evidence type="ECO:0000313" key="2">
    <source>
        <dbReference type="Proteomes" id="UP000715095"/>
    </source>
</evidence>
<organism evidence="1 2">
    <name type="scientific">Sutterella massiliensis</name>
    <dbReference type="NCBI Taxonomy" id="1816689"/>
    <lineage>
        <taxon>Bacteria</taxon>
        <taxon>Pseudomonadati</taxon>
        <taxon>Pseudomonadota</taxon>
        <taxon>Betaproteobacteria</taxon>
        <taxon>Burkholderiales</taxon>
        <taxon>Sutterellaceae</taxon>
        <taxon>Sutterella</taxon>
    </lineage>
</organism>
<gene>
    <name evidence="1" type="ORF">H6A60_08195</name>
</gene>
<protein>
    <submittedName>
        <fullName evidence="1">Uncharacterized protein</fullName>
    </submittedName>
</protein>